<evidence type="ECO:0000313" key="7">
    <source>
        <dbReference type="Proteomes" id="UP000198525"/>
    </source>
</evidence>
<dbReference type="RefSeq" id="WP_089686241.1">
    <property type="nucleotide sequence ID" value="NZ_FNES01000008.1"/>
</dbReference>
<evidence type="ECO:0000313" key="6">
    <source>
        <dbReference type="EMBL" id="SDJ84638.1"/>
    </source>
</evidence>
<protein>
    <recommendedName>
        <fullName evidence="3">Recombination-associated protein RdgC</fullName>
    </recommendedName>
</protein>
<dbReference type="OrthoDB" id="5290530at2"/>
<dbReference type="GO" id="GO:0000018">
    <property type="term" value="P:regulation of DNA recombination"/>
    <property type="evidence" value="ECO:0007669"/>
    <property type="project" value="TreeGrafter"/>
</dbReference>
<evidence type="ECO:0000256" key="1">
    <source>
        <dbReference type="ARBA" id="ARBA00004453"/>
    </source>
</evidence>
<organism evidence="6 7">
    <name type="scientific">Billgrantia gudaonensis</name>
    <dbReference type="NCBI Taxonomy" id="376427"/>
    <lineage>
        <taxon>Bacteria</taxon>
        <taxon>Pseudomonadati</taxon>
        <taxon>Pseudomonadota</taxon>
        <taxon>Gammaproteobacteria</taxon>
        <taxon>Oceanospirillales</taxon>
        <taxon>Halomonadaceae</taxon>
        <taxon>Billgrantia</taxon>
    </lineage>
</organism>
<evidence type="ECO:0000256" key="4">
    <source>
        <dbReference type="ARBA" id="ARBA00022490"/>
    </source>
</evidence>
<dbReference type="GO" id="GO:0006310">
    <property type="term" value="P:DNA recombination"/>
    <property type="evidence" value="ECO:0007669"/>
    <property type="project" value="UniProtKB-KW"/>
</dbReference>
<dbReference type="GO" id="GO:0003690">
    <property type="term" value="F:double-stranded DNA binding"/>
    <property type="evidence" value="ECO:0007669"/>
    <property type="project" value="TreeGrafter"/>
</dbReference>
<comment type="subcellular location">
    <subcellularLocation>
        <location evidence="1">Cytoplasm</location>
        <location evidence="1">Nucleoid</location>
    </subcellularLocation>
</comment>
<dbReference type="InterPro" id="IPR007476">
    <property type="entry name" value="RdgC"/>
</dbReference>
<evidence type="ECO:0000256" key="5">
    <source>
        <dbReference type="ARBA" id="ARBA00023172"/>
    </source>
</evidence>
<dbReference type="NCBIfam" id="NF001464">
    <property type="entry name" value="PRK00321.1-5"/>
    <property type="match status" value="1"/>
</dbReference>
<dbReference type="AlphaFoldDB" id="A0A1G8X1W4"/>
<dbReference type="STRING" id="376427.SAMN04487954_108171"/>
<evidence type="ECO:0000256" key="3">
    <source>
        <dbReference type="ARBA" id="ARBA00022296"/>
    </source>
</evidence>
<keyword evidence="4" id="KW-0963">Cytoplasm</keyword>
<evidence type="ECO:0000256" key="2">
    <source>
        <dbReference type="ARBA" id="ARBA00008657"/>
    </source>
</evidence>
<proteinExistence type="inferred from homology"/>
<dbReference type="Pfam" id="PF04381">
    <property type="entry name" value="RdgC"/>
    <property type="match status" value="1"/>
</dbReference>
<gene>
    <name evidence="6" type="ORF">SAMN04487954_108171</name>
</gene>
<name>A0A1G8X1W4_9GAMM</name>
<dbReference type="PANTHER" id="PTHR38103">
    <property type="entry name" value="RECOMBINATION-ASSOCIATED PROTEIN RDGC"/>
    <property type="match status" value="1"/>
</dbReference>
<dbReference type="Proteomes" id="UP000198525">
    <property type="component" value="Unassembled WGS sequence"/>
</dbReference>
<reference evidence="6 7" key="1">
    <citation type="submission" date="2016-10" db="EMBL/GenBank/DDBJ databases">
        <authorList>
            <person name="de Groot N.N."/>
        </authorList>
    </citation>
    <scope>NUCLEOTIDE SEQUENCE [LARGE SCALE GENOMIC DNA]</scope>
    <source>
        <strain evidence="6 7">CGMCC 1.6133</strain>
    </source>
</reference>
<accession>A0A1G8X1W4</accession>
<keyword evidence="7" id="KW-1185">Reference proteome</keyword>
<dbReference type="EMBL" id="FNES01000008">
    <property type="protein sequence ID" value="SDJ84638.1"/>
    <property type="molecule type" value="Genomic_DNA"/>
</dbReference>
<comment type="similarity">
    <text evidence="2">Belongs to the RdgC family.</text>
</comment>
<dbReference type="PANTHER" id="PTHR38103:SF1">
    <property type="entry name" value="RECOMBINATION-ASSOCIATED PROTEIN RDGC"/>
    <property type="match status" value="1"/>
</dbReference>
<sequence length="318" mass="35671">MWFKHLHLYRLHGAPRLDAADLEAAMAERAARAPGGNEARRLGWCPPAGRAGVALLHELEGHRLLTALRQERLLPASVVREEVEERSADIEAREGRKLRRQEKQGLKEQVLEELLPRAFVRRQRLDLWWDTRRDLIGINASSRQRAEDVLDLLRDTLGSLKVTPLATRTLPPRAMTQWLTEPQERPADLQLGDQVELKAKGDDGVLRARQVDLDSDEIQQLLASGRQASKLAMEIEGRLSFVLHDDLALKSLRFGDALIDEANQTEDDGDALVRLEADFLLMTQALSEHIEQLINWLGGEAEATAAPSTTDPGNQDPQ</sequence>
<dbReference type="GO" id="GO:0043590">
    <property type="term" value="C:bacterial nucleoid"/>
    <property type="evidence" value="ECO:0007669"/>
    <property type="project" value="TreeGrafter"/>
</dbReference>
<keyword evidence="5" id="KW-0233">DNA recombination</keyword>